<dbReference type="InterPro" id="IPR008166">
    <property type="entry name" value="Glyco_transf_92"/>
</dbReference>
<keyword evidence="5 8" id="KW-0812">Transmembrane</keyword>
<dbReference type="EMBL" id="MNCJ02000332">
    <property type="protein sequence ID" value="KAF5754787.1"/>
    <property type="molecule type" value="Genomic_DNA"/>
</dbReference>
<gene>
    <name evidence="10" type="primary">Y232</name>
    <name evidence="10" type="ORF">HannXRQ_Chr07g0203371</name>
    <name evidence="9" type="ORF">HanXRQr2_Chr17g0795181</name>
</gene>
<feature type="transmembrane region" description="Helical" evidence="8">
    <location>
        <begin position="28"/>
        <end position="45"/>
    </location>
</feature>
<dbReference type="OrthoDB" id="2526284at2759"/>
<dbReference type="Proteomes" id="UP000215914">
    <property type="component" value="Chromosome 7"/>
</dbReference>
<dbReference type="PANTHER" id="PTHR21461">
    <property type="entry name" value="GLYCOSYLTRANSFERASE FAMILY 92 PROTEIN"/>
    <property type="match status" value="1"/>
</dbReference>
<evidence type="ECO:0000256" key="1">
    <source>
        <dbReference type="ARBA" id="ARBA00004167"/>
    </source>
</evidence>
<keyword evidence="6 8" id="KW-1133">Transmembrane helix</keyword>
<evidence type="ECO:0000256" key="2">
    <source>
        <dbReference type="ARBA" id="ARBA00007647"/>
    </source>
</evidence>
<proteinExistence type="inferred from homology"/>
<evidence type="ECO:0000313" key="9">
    <source>
        <dbReference type="EMBL" id="KAF5754787.1"/>
    </source>
</evidence>
<dbReference type="GO" id="GO:0016757">
    <property type="term" value="F:glycosyltransferase activity"/>
    <property type="evidence" value="ECO:0000318"/>
    <property type="project" value="GO_Central"/>
</dbReference>
<comment type="subcellular location">
    <subcellularLocation>
        <location evidence="1">Membrane</location>
        <topology evidence="1">Single-pass membrane protein</topology>
    </subcellularLocation>
</comment>
<reference evidence="9 11" key="1">
    <citation type="journal article" date="2017" name="Nature">
        <title>The sunflower genome provides insights into oil metabolism, flowering and Asterid evolution.</title>
        <authorList>
            <person name="Badouin H."/>
            <person name="Gouzy J."/>
            <person name="Grassa C.J."/>
            <person name="Murat F."/>
            <person name="Staton S.E."/>
            <person name="Cottret L."/>
            <person name="Lelandais-Briere C."/>
            <person name="Owens G.L."/>
            <person name="Carrere S."/>
            <person name="Mayjonade B."/>
            <person name="Legrand L."/>
            <person name="Gill N."/>
            <person name="Kane N.C."/>
            <person name="Bowers J.E."/>
            <person name="Hubner S."/>
            <person name="Bellec A."/>
            <person name="Berard A."/>
            <person name="Berges H."/>
            <person name="Blanchet N."/>
            <person name="Boniface M.C."/>
            <person name="Brunel D."/>
            <person name="Catrice O."/>
            <person name="Chaidir N."/>
            <person name="Claudel C."/>
            <person name="Donnadieu C."/>
            <person name="Faraut T."/>
            <person name="Fievet G."/>
            <person name="Helmstetter N."/>
            <person name="King M."/>
            <person name="Knapp S.J."/>
            <person name="Lai Z."/>
            <person name="Le Paslier M.C."/>
            <person name="Lippi Y."/>
            <person name="Lorenzon L."/>
            <person name="Mandel J.R."/>
            <person name="Marage G."/>
            <person name="Marchand G."/>
            <person name="Marquand E."/>
            <person name="Bret-Mestries E."/>
            <person name="Morien E."/>
            <person name="Nambeesan S."/>
            <person name="Nguyen T."/>
            <person name="Pegot-Espagnet P."/>
            <person name="Pouilly N."/>
            <person name="Raftis F."/>
            <person name="Sallet E."/>
            <person name="Schiex T."/>
            <person name="Thomas J."/>
            <person name="Vandecasteele C."/>
            <person name="Vares D."/>
            <person name="Vear F."/>
            <person name="Vautrin S."/>
            <person name="Crespi M."/>
            <person name="Mangin B."/>
            <person name="Burke J.M."/>
            <person name="Salse J."/>
            <person name="Munos S."/>
            <person name="Vincourt P."/>
            <person name="Rieseberg L.H."/>
            <person name="Langlade N.B."/>
        </authorList>
    </citation>
    <scope>NUCLEOTIDE SEQUENCE [LARGE SCALE GENOMIC DNA]</scope>
    <source>
        <strain evidence="11">cv. SF193</strain>
        <tissue evidence="9">Leaves</tissue>
    </source>
</reference>
<dbReference type="AlphaFoldDB" id="A0A251UEQ9"/>
<dbReference type="InParanoid" id="A0A251UEQ9"/>
<evidence type="ECO:0000256" key="5">
    <source>
        <dbReference type="ARBA" id="ARBA00022692"/>
    </source>
</evidence>
<comment type="similarity">
    <text evidence="2 8">Belongs to the glycosyltransferase 92 family.</text>
</comment>
<dbReference type="Pfam" id="PF01697">
    <property type="entry name" value="Glyco_transf_92"/>
    <property type="match status" value="1"/>
</dbReference>
<organism evidence="10 11">
    <name type="scientific">Helianthus annuus</name>
    <name type="common">Common sunflower</name>
    <dbReference type="NCBI Taxonomy" id="4232"/>
    <lineage>
        <taxon>Eukaryota</taxon>
        <taxon>Viridiplantae</taxon>
        <taxon>Streptophyta</taxon>
        <taxon>Embryophyta</taxon>
        <taxon>Tracheophyta</taxon>
        <taxon>Spermatophyta</taxon>
        <taxon>Magnoliopsida</taxon>
        <taxon>eudicotyledons</taxon>
        <taxon>Gunneridae</taxon>
        <taxon>Pentapetalae</taxon>
        <taxon>asterids</taxon>
        <taxon>campanulids</taxon>
        <taxon>Asterales</taxon>
        <taxon>Asteraceae</taxon>
        <taxon>Asteroideae</taxon>
        <taxon>Heliantheae alliance</taxon>
        <taxon>Heliantheae</taxon>
        <taxon>Helianthus</taxon>
    </lineage>
</organism>
<evidence type="ECO:0000313" key="11">
    <source>
        <dbReference type="Proteomes" id="UP000215914"/>
    </source>
</evidence>
<sequence>MDSPEQRRNRKRFPKTTKLSNFRHFPPVRSLLYCFGFFCFLYVLFRRHTVALPHAVTLSRLSSISSYQIDADSVFHTFHKLPQIKIQATVSFPDHTLLLLSKGSEIRAPNQLHCVYKTNNSGSDPDIKMSVLSVDEYINNRLLVRCPLPPVNFSSPVALQRRRLVINTAEESDPTRFSWENLAYEAVLDGNSVIVFVKGISHRQGKESNPTRFTCHFGFGDLGVNGKYVLSSRAVSVAQEVVRCVLPRSMVMRPEKASGVRATVSFLMPRVHGRANRVVVPSIAKISIPERSLEVNKHELCVCTMLWNQAHSIREWITYHSWLGVEKWFIYDNNSDDDIKTVIESLDREGYNISRRVWPWIKTQEAGFSHCAIQAQTECNWVSFMDVDEFYYFPHNPISGYPGPGALRTLVSNFTTSSSIGEIRTSCHSFGPSGLTSRPKQGVTVGYTCRLKSPERHKSIIRPSALDPTLMNVVHHFHLKQGFTYMDLPQSIAVINHYKYQVWEVFRAKFYRRVATYVADWSDKQNEGSRDRAPGLGTEAIEPAEWRLQFCEVWDTGLRDFVLANLGEVSTGALPW</sequence>
<dbReference type="OMA" id="NWRLQFC"/>
<dbReference type="STRING" id="4232.A0A251UEQ9"/>
<protein>
    <recommendedName>
        <fullName evidence="8">Glycosyltransferase family 92 protein</fullName>
        <ecNumber evidence="8">2.4.1.-</ecNumber>
    </recommendedName>
</protein>
<accession>A0A251UEQ9</accession>
<dbReference type="EC" id="2.4.1.-" evidence="8"/>
<evidence type="ECO:0000256" key="6">
    <source>
        <dbReference type="ARBA" id="ARBA00022989"/>
    </source>
</evidence>
<evidence type="ECO:0000313" key="10">
    <source>
        <dbReference type="EMBL" id="OTG21366.1"/>
    </source>
</evidence>
<evidence type="ECO:0000256" key="8">
    <source>
        <dbReference type="RuleBase" id="RU366017"/>
    </source>
</evidence>
<keyword evidence="7 8" id="KW-0472">Membrane</keyword>
<reference evidence="10" key="2">
    <citation type="submission" date="2017-02" db="EMBL/GenBank/DDBJ databases">
        <title>Sunflower complete genome.</title>
        <authorList>
            <person name="Langlade N."/>
            <person name="Munos S."/>
        </authorList>
    </citation>
    <scope>NUCLEOTIDE SEQUENCE [LARGE SCALE GENOMIC DNA]</scope>
    <source>
        <tissue evidence="10">Leaves</tissue>
    </source>
</reference>
<dbReference type="GO" id="GO:0005737">
    <property type="term" value="C:cytoplasm"/>
    <property type="evidence" value="ECO:0000318"/>
    <property type="project" value="GO_Central"/>
</dbReference>
<evidence type="ECO:0000256" key="4">
    <source>
        <dbReference type="ARBA" id="ARBA00022679"/>
    </source>
</evidence>
<dbReference type="GO" id="GO:0016020">
    <property type="term" value="C:membrane"/>
    <property type="evidence" value="ECO:0007669"/>
    <property type="project" value="UniProtKB-SubCell"/>
</dbReference>
<reference evidence="9" key="3">
    <citation type="submission" date="2020-06" db="EMBL/GenBank/DDBJ databases">
        <title>Helianthus annuus Genome sequencing and assembly Release 2.</title>
        <authorList>
            <person name="Gouzy J."/>
            <person name="Langlade N."/>
            <person name="Munos S."/>
        </authorList>
    </citation>
    <scope>NUCLEOTIDE SEQUENCE</scope>
    <source>
        <tissue evidence="9">Leaves</tissue>
    </source>
</reference>
<keyword evidence="3 8" id="KW-0328">Glycosyltransferase</keyword>
<dbReference type="Gramene" id="mRNA:HanXRQr2_Chr17g0795181">
    <property type="protein sequence ID" value="CDS:HanXRQr2_Chr17g0795181.1"/>
    <property type="gene ID" value="HanXRQr2_Chr17g0795181"/>
</dbReference>
<dbReference type="PANTHER" id="PTHR21461:SF16">
    <property type="entry name" value="GLYCOSYLTRANSFERASE FAMILY 92 PROTEIN RCOM_0530710"/>
    <property type="match status" value="1"/>
</dbReference>
<evidence type="ECO:0000256" key="7">
    <source>
        <dbReference type="ARBA" id="ARBA00023136"/>
    </source>
</evidence>
<dbReference type="FunCoup" id="A0A251UEQ9">
    <property type="interactions" value="1555"/>
</dbReference>
<keyword evidence="11" id="KW-1185">Reference proteome</keyword>
<keyword evidence="4 8" id="KW-0808">Transferase</keyword>
<evidence type="ECO:0000256" key="3">
    <source>
        <dbReference type="ARBA" id="ARBA00022676"/>
    </source>
</evidence>
<dbReference type="EMBL" id="CM007896">
    <property type="protein sequence ID" value="OTG21366.1"/>
    <property type="molecule type" value="Genomic_DNA"/>
</dbReference>
<name>A0A251UEQ9_HELAN</name>